<gene>
    <name evidence="3" type="ORF">THAOC_17306</name>
</gene>
<name>K0SA10_THAOC</name>
<protein>
    <recommendedName>
        <fullName evidence="2">ENTH domain-containing protein</fullName>
    </recommendedName>
</protein>
<dbReference type="AlphaFoldDB" id="K0SA10"/>
<dbReference type="Gene3D" id="1.25.40.90">
    <property type="match status" value="1"/>
</dbReference>
<evidence type="ECO:0000259" key="2">
    <source>
        <dbReference type="Pfam" id="PF01417"/>
    </source>
</evidence>
<dbReference type="OrthoDB" id="197874at2759"/>
<evidence type="ECO:0000313" key="3">
    <source>
        <dbReference type="EMBL" id="EJK62095.1"/>
    </source>
</evidence>
<dbReference type="Proteomes" id="UP000266841">
    <property type="component" value="Unassembled WGS sequence"/>
</dbReference>
<dbReference type="Pfam" id="PF01417">
    <property type="entry name" value="ENTH"/>
    <property type="match status" value="1"/>
</dbReference>
<evidence type="ECO:0000313" key="4">
    <source>
        <dbReference type="Proteomes" id="UP000266841"/>
    </source>
</evidence>
<organism evidence="3 4">
    <name type="scientific">Thalassiosira oceanica</name>
    <name type="common">Marine diatom</name>
    <dbReference type="NCBI Taxonomy" id="159749"/>
    <lineage>
        <taxon>Eukaryota</taxon>
        <taxon>Sar</taxon>
        <taxon>Stramenopiles</taxon>
        <taxon>Ochrophyta</taxon>
        <taxon>Bacillariophyta</taxon>
        <taxon>Coscinodiscophyceae</taxon>
        <taxon>Thalassiosirophycidae</taxon>
        <taxon>Thalassiosirales</taxon>
        <taxon>Thalassiosiraceae</taxon>
        <taxon>Thalassiosira</taxon>
    </lineage>
</organism>
<feature type="domain" description="ENTH" evidence="2">
    <location>
        <begin position="92"/>
        <end position="128"/>
    </location>
</feature>
<dbReference type="InterPro" id="IPR008942">
    <property type="entry name" value="ENTH_VHS"/>
</dbReference>
<accession>K0SA10</accession>
<proteinExistence type="predicted"/>
<evidence type="ECO:0000256" key="1">
    <source>
        <dbReference type="SAM" id="MobiDB-lite"/>
    </source>
</evidence>
<sequence>MREFREGKRTHGAWTRGLSVAARLVCLASEVGQGTRAEWAASPPPRHGLGDEVAPTPSRRRHTRAGFPFGSSVSHEKLSSPTYRFNQVKPKNEVEARVYEVLSHKNWGASSTLMNEIAQFTFDYERCELHIGVTGQSAWERSPPAP</sequence>
<feature type="region of interest" description="Disordered" evidence="1">
    <location>
        <begin position="36"/>
        <end position="77"/>
    </location>
</feature>
<reference evidence="3 4" key="1">
    <citation type="journal article" date="2012" name="Genome Biol.">
        <title>Genome and low-iron response of an oceanic diatom adapted to chronic iron limitation.</title>
        <authorList>
            <person name="Lommer M."/>
            <person name="Specht M."/>
            <person name="Roy A.S."/>
            <person name="Kraemer L."/>
            <person name="Andreson R."/>
            <person name="Gutowska M.A."/>
            <person name="Wolf J."/>
            <person name="Bergner S.V."/>
            <person name="Schilhabel M.B."/>
            <person name="Klostermeier U.C."/>
            <person name="Beiko R.G."/>
            <person name="Rosenstiel P."/>
            <person name="Hippler M."/>
            <person name="Laroche J."/>
        </authorList>
    </citation>
    <scope>NUCLEOTIDE SEQUENCE [LARGE SCALE GENOMIC DNA]</scope>
    <source>
        <strain evidence="3 4">CCMP1005</strain>
    </source>
</reference>
<comment type="caution">
    <text evidence="3">The sequence shown here is derived from an EMBL/GenBank/DDBJ whole genome shotgun (WGS) entry which is preliminary data.</text>
</comment>
<keyword evidence="4" id="KW-1185">Reference proteome</keyword>
<dbReference type="InterPro" id="IPR013809">
    <property type="entry name" value="ENTH"/>
</dbReference>
<dbReference type="SUPFAM" id="SSF48464">
    <property type="entry name" value="ENTH/VHS domain"/>
    <property type="match status" value="1"/>
</dbReference>
<dbReference type="EMBL" id="AGNL01019123">
    <property type="protein sequence ID" value="EJK62095.1"/>
    <property type="molecule type" value="Genomic_DNA"/>
</dbReference>